<dbReference type="InterPro" id="IPR001455">
    <property type="entry name" value="TusA-like"/>
</dbReference>
<dbReference type="Gene3D" id="3.30.110.40">
    <property type="entry name" value="TusA-like domain"/>
    <property type="match status" value="1"/>
</dbReference>
<protein>
    <submittedName>
        <fullName evidence="4">Sulfurtransferase</fullName>
    </submittedName>
</protein>
<dbReference type="EMBL" id="JOJP01000001">
    <property type="protein sequence ID" value="KEI72529.1"/>
    <property type="molecule type" value="Genomic_DNA"/>
</dbReference>
<dbReference type="Pfam" id="PF01206">
    <property type="entry name" value="TusA"/>
    <property type="match status" value="1"/>
</dbReference>
<evidence type="ECO:0000256" key="1">
    <source>
        <dbReference type="ARBA" id="ARBA00008984"/>
    </source>
</evidence>
<proteinExistence type="inferred from homology"/>
<evidence type="ECO:0000313" key="4">
    <source>
        <dbReference type="EMBL" id="KEI72529.1"/>
    </source>
</evidence>
<dbReference type="AlphaFoldDB" id="A0A081KEF3"/>
<dbReference type="PROSITE" id="PS01148">
    <property type="entry name" value="UPF0033"/>
    <property type="match status" value="1"/>
</dbReference>
<organism evidence="4 5">
    <name type="scientific">Endozoicomonas elysicola</name>
    <dbReference type="NCBI Taxonomy" id="305900"/>
    <lineage>
        <taxon>Bacteria</taxon>
        <taxon>Pseudomonadati</taxon>
        <taxon>Pseudomonadota</taxon>
        <taxon>Gammaproteobacteria</taxon>
        <taxon>Oceanospirillales</taxon>
        <taxon>Endozoicomonadaceae</taxon>
        <taxon>Endozoicomonas</taxon>
    </lineage>
</organism>
<comment type="caution">
    <text evidence="4">The sequence shown here is derived from an EMBL/GenBank/DDBJ whole genome shotgun (WGS) entry which is preliminary data.</text>
</comment>
<feature type="domain" description="UPF0033" evidence="3">
    <location>
        <begin position="19"/>
        <end position="43"/>
    </location>
</feature>
<dbReference type="Proteomes" id="UP000027997">
    <property type="component" value="Unassembled WGS sequence"/>
</dbReference>
<dbReference type="eggNOG" id="COG0425">
    <property type="taxonomic scope" value="Bacteria"/>
</dbReference>
<keyword evidence="5" id="KW-1185">Reference proteome</keyword>
<dbReference type="SUPFAM" id="SSF64307">
    <property type="entry name" value="SirA-like"/>
    <property type="match status" value="1"/>
</dbReference>
<dbReference type="GO" id="GO:0097163">
    <property type="term" value="F:sulfur carrier activity"/>
    <property type="evidence" value="ECO:0007669"/>
    <property type="project" value="InterPro"/>
</dbReference>
<name>A0A081KEF3_9GAMM</name>
<keyword evidence="4" id="KW-0808">Transferase</keyword>
<dbReference type="CDD" id="cd03423">
    <property type="entry name" value="SirA"/>
    <property type="match status" value="1"/>
</dbReference>
<dbReference type="STRING" id="305900.GV64_18945"/>
<keyword evidence="2" id="KW-0963">Cytoplasm</keyword>
<dbReference type="InterPro" id="IPR036868">
    <property type="entry name" value="TusA-like_sf"/>
</dbReference>
<reference evidence="4 5" key="1">
    <citation type="submission" date="2014-06" db="EMBL/GenBank/DDBJ databases">
        <title>Whole Genome Sequences of Three Symbiotic Endozoicomonas Bacteria.</title>
        <authorList>
            <person name="Neave M.J."/>
            <person name="Apprill A."/>
            <person name="Voolstra C.R."/>
        </authorList>
    </citation>
    <scope>NUCLEOTIDE SEQUENCE [LARGE SCALE GENOMIC DNA]</scope>
    <source>
        <strain evidence="4 5">DSM 22380</strain>
    </source>
</reference>
<dbReference type="GO" id="GO:0016740">
    <property type="term" value="F:transferase activity"/>
    <property type="evidence" value="ECO:0007669"/>
    <property type="project" value="UniProtKB-KW"/>
</dbReference>
<sequence>MSDVLLEKSIEEVEVQHELDTCGLFCPEPVMMLHNKIRDMSPGEVVRVLATDPSTKRDIPKFCNFLEHPLLLQNEQGNQFVYLIRKRI</sequence>
<dbReference type="InterPro" id="IPR022931">
    <property type="entry name" value="Sulphur_carrier_TusA"/>
</dbReference>
<accession>A0A081KEF3</accession>
<dbReference type="PANTHER" id="PTHR33279:SF2">
    <property type="entry name" value="SULFUR CARRIER PROTEIN TUSA"/>
    <property type="match status" value="1"/>
</dbReference>
<comment type="similarity">
    <text evidence="1">Belongs to the sulfur carrier protein TusA family.</text>
</comment>
<dbReference type="NCBIfam" id="NF001423">
    <property type="entry name" value="PRK00299.1"/>
    <property type="match status" value="1"/>
</dbReference>
<dbReference type="GO" id="GO:0002143">
    <property type="term" value="P:tRNA wobble position uridine thiolation"/>
    <property type="evidence" value="ECO:0007669"/>
    <property type="project" value="InterPro"/>
</dbReference>
<gene>
    <name evidence="4" type="ORF">GV64_18945</name>
</gene>
<evidence type="ECO:0000313" key="5">
    <source>
        <dbReference type="Proteomes" id="UP000027997"/>
    </source>
</evidence>
<dbReference type="PANTHER" id="PTHR33279">
    <property type="entry name" value="SULFUR CARRIER PROTEIN YEDF-RELATED"/>
    <property type="match status" value="1"/>
</dbReference>
<dbReference type="RefSeq" id="WP_020584887.1">
    <property type="nucleotide sequence ID" value="NZ_JOJP01000001.1"/>
</dbReference>
<evidence type="ECO:0000259" key="3">
    <source>
        <dbReference type="PROSITE" id="PS01148"/>
    </source>
</evidence>
<evidence type="ECO:0000256" key="2">
    <source>
        <dbReference type="ARBA" id="ARBA00022490"/>
    </source>
</evidence>